<dbReference type="Proteomes" id="UP000434957">
    <property type="component" value="Unassembled WGS sequence"/>
</dbReference>
<evidence type="ECO:0000313" key="2">
    <source>
        <dbReference type="Proteomes" id="UP000434957"/>
    </source>
</evidence>
<comment type="caution">
    <text evidence="1">The sequence shown here is derived from an EMBL/GenBank/DDBJ whole genome shotgun (WGS) entry which is preliminary data.</text>
</comment>
<accession>A0A6A4BYR1</accession>
<reference evidence="1 2" key="1">
    <citation type="submission" date="2018-08" db="EMBL/GenBank/DDBJ databases">
        <title>Genomic investigation of the strawberry pathogen Phytophthora fragariae indicates pathogenicity is determined by transcriptional variation in three key races.</title>
        <authorList>
            <person name="Adams T.M."/>
            <person name="Armitage A.D."/>
            <person name="Sobczyk M.K."/>
            <person name="Bates H.J."/>
            <person name="Dunwell J.M."/>
            <person name="Nellist C.F."/>
            <person name="Harrison R.J."/>
        </authorList>
    </citation>
    <scope>NUCLEOTIDE SEQUENCE [LARGE SCALE GENOMIC DNA]</scope>
    <source>
        <strain evidence="1 2">SCRP333</strain>
    </source>
</reference>
<dbReference type="AlphaFoldDB" id="A0A6A4BYR1"/>
<name>A0A6A4BYR1_9STRA</name>
<protein>
    <submittedName>
        <fullName evidence="1">Uncharacterized protein</fullName>
    </submittedName>
</protein>
<keyword evidence="2" id="KW-1185">Reference proteome</keyword>
<proteinExistence type="predicted"/>
<sequence length="31" mass="3334">MRGKIAELRAWVAEMRADGRWLGAAGVHAGP</sequence>
<gene>
    <name evidence="1" type="ORF">PR003_g28066</name>
</gene>
<dbReference type="EMBL" id="QXFT01004132">
    <property type="protein sequence ID" value="KAE9280050.1"/>
    <property type="molecule type" value="Genomic_DNA"/>
</dbReference>
<evidence type="ECO:0000313" key="1">
    <source>
        <dbReference type="EMBL" id="KAE9280050.1"/>
    </source>
</evidence>
<organism evidence="1 2">
    <name type="scientific">Phytophthora rubi</name>
    <dbReference type="NCBI Taxonomy" id="129364"/>
    <lineage>
        <taxon>Eukaryota</taxon>
        <taxon>Sar</taxon>
        <taxon>Stramenopiles</taxon>
        <taxon>Oomycota</taxon>
        <taxon>Peronosporomycetes</taxon>
        <taxon>Peronosporales</taxon>
        <taxon>Peronosporaceae</taxon>
        <taxon>Phytophthora</taxon>
    </lineage>
</organism>